<organism evidence="1 2">
    <name type="scientific">Candidatus Tenderia electrophaga</name>
    <dbReference type="NCBI Taxonomy" id="1748243"/>
    <lineage>
        <taxon>Bacteria</taxon>
        <taxon>Pseudomonadati</taxon>
        <taxon>Pseudomonadota</taxon>
        <taxon>Gammaproteobacteria</taxon>
        <taxon>Candidatus Tenderiales</taxon>
        <taxon>Candidatus Tenderiaceae</taxon>
        <taxon>Candidatus Tenderia</taxon>
    </lineage>
</organism>
<gene>
    <name evidence="1" type="ORF">Tel_12595</name>
</gene>
<dbReference type="KEGG" id="tee:Tel_12595"/>
<accession>A0A0S2TFH5</accession>
<evidence type="ECO:0000313" key="1">
    <source>
        <dbReference type="EMBL" id="ALP53905.1"/>
    </source>
</evidence>
<evidence type="ECO:0000313" key="2">
    <source>
        <dbReference type="Proteomes" id="UP000055136"/>
    </source>
</evidence>
<sequence>MHIVMNSAEDLDISDFTQPGINIESNDPEAHYSALQMFATSLALCTYSVLASYAEQIEVKADKLAVHMQWRYAEQPFRIDHIEMEIDWPELPESRLQAAQRAAAMCTLHNTLAQPPDVITQVNR</sequence>
<dbReference type="InterPro" id="IPR015946">
    <property type="entry name" value="KH_dom-like_a/b"/>
</dbReference>
<reference evidence="1" key="1">
    <citation type="submission" date="2015-10" db="EMBL/GenBank/DDBJ databases">
        <title>Description of Candidatus Tenderia electrophaga gen. nov, sp. nov., an Uncultivated Electroautotroph from a Biocathode Enrichment.</title>
        <authorList>
            <person name="Eddie B.J."/>
            <person name="Malanoski A.P."/>
            <person name="Wang Z."/>
            <person name="Hall R.J."/>
            <person name="Oh S.D."/>
            <person name="Heiner C."/>
            <person name="Lin B."/>
            <person name="Strycharz-Glaven S.M."/>
        </authorList>
    </citation>
    <scope>NUCLEOTIDE SEQUENCE [LARGE SCALE GENOMIC DNA]</scope>
    <source>
        <strain evidence="1">NRL1</strain>
    </source>
</reference>
<dbReference type="Proteomes" id="UP000055136">
    <property type="component" value="Chromosome"/>
</dbReference>
<proteinExistence type="predicted"/>
<dbReference type="InterPro" id="IPR003718">
    <property type="entry name" value="OsmC/Ohr_fam"/>
</dbReference>
<name>A0A0S2TFH5_9GAMM</name>
<protein>
    <recommendedName>
        <fullName evidence="3">Osmotically inducible protein OsmC</fullName>
    </recommendedName>
</protein>
<dbReference type="STRING" id="1748243.Tel_12595"/>
<dbReference type="EMBL" id="CP013099">
    <property type="protein sequence ID" value="ALP53905.1"/>
    <property type="molecule type" value="Genomic_DNA"/>
</dbReference>
<dbReference type="AlphaFoldDB" id="A0A0S2TFH5"/>
<dbReference type="InterPro" id="IPR036102">
    <property type="entry name" value="OsmC/Ohrsf"/>
</dbReference>
<evidence type="ECO:0008006" key="3">
    <source>
        <dbReference type="Google" id="ProtNLM"/>
    </source>
</evidence>
<keyword evidence="2" id="KW-1185">Reference proteome</keyword>
<dbReference type="Gene3D" id="3.30.300.20">
    <property type="match status" value="1"/>
</dbReference>
<dbReference type="SUPFAM" id="SSF82784">
    <property type="entry name" value="OsmC-like"/>
    <property type="match status" value="1"/>
</dbReference>
<dbReference type="Pfam" id="PF02566">
    <property type="entry name" value="OsmC"/>
    <property type="match status" value="1"/>
</dbReference>